<dbReference type="FunFam" id="2.70.70.10:FF:000019">
    <property type="entry name" value="M23 family peptidase"/>
    <property type="match status" value="1"/>
</dbReference>
<dbReference type="InterPro" id="IPR011055">
    <property type="entry name" value="Dup_hybrid_motif"/>
</dbReference>
<dbReference type="PANTHER" id="PTHR21666:SF285">
    <property type="entry name" value="M23 FAMILY METALLOPEPTIDASE"/>
    <property type="match status" value="1"/>
</dbReference>
<dbReference type="GO" id="GO:0004222">
    <property type="term" value="F:metalloendopeptidase activity"/>
    <property type="evidence" value="ECO:0007669"/>
    <property type="project" value="TreeGrafter"/>
</dbReference>
<evidence type="ECO:0000259" key="1">
    <source>
        <dbReference type="Pfam" id="PF01551"/>
    </source>
</evidence>
<gene>
    <name evidence="2" type="ORF">E2C06_16155</name>
</gene>
<reference evidence="2 3" key="1">
    <citation type="journal article" date="2016" name="J. Microbiol.">
        <title>Dankookia rubra gen. nov., sp. nov., an alphaproteobacterium isolated from sediment of a shallow stream.</title>
        <authorList>
            <person name="Kim W.H."/>
            <person name="Kim D.H."/>
            <person name="Kang K."/>
            <person name="Ahn T.Y."/>
        </authorList>
    </citation>
    <scope>NUCLEOTIDE SEQUENCE [LARGE SCALE GENOMIC DNA]</scope>
    <source>
        <strain evidence="2 3">JCM30602</strain>
    </source>
</reference>
<proteinExistence type="predicted"/>
<dbReference type="AlphaFoldDB" id="A0A4R5QFA3"/>
<dbReference type="Pfam" id="PF01551">
    <property type="entry name" value="Peptidase_M23"/>
    <property type="match status" value="1"/>
</dbReference>
<dbReference type="OrthoDB" id="9815245at2"/>
<comment type="caution">
    <text evidence="2">The sequence shown here is derived from an EMBL/GenBank/DDBJ whole genome shotgun (WGS) entry which is preliminary data.</text>
</comment>
<dbReference type="InterPro" id="IPR050570">
    <property type="entry name" value="Cell_wall_metabolism_enzyme"/>
</dbReference>
<keyword evidence="3" id="KW-1185">Reference proteome</keyword>
<dbReference type="Proteomes" id="UP000295096">
    <property type="component" value="Unassembled WGS sequence"/>
</dbReference>
<evidence type="ECO:0000313" key="2">
    <source>
        <dbReference type="EMBL" id="TDH61563.1"/>
    </source>
</evidence>
<organism evidence="2 3">
    <name type="scientific">Dankookia rubra</name>
    <dbReference type="NCBI Taxonomy" id="1442381"/>
    <lineage>
        <taxon>Bacteria</taxon>
        <taxon>Pseudomonadati</taxon>
        <taxon>Pseudomonadota</taxon>
        <taxon>Alphaproteobacteria</taxon>
        <taxon>Acetobacterales</taxon>
        <taxon>Roseomonadaceae</taxon>
        <taxon>Dankookia</taxon>
    </lineage>
</organism>
<dbReference type="SUPFAM" id="SSF51261">
    <property type="entry name" value="Duplicated hybrid motif"/>
    <property type="match status" value="1"/>
</dbReference>
<protein>
    <submittedName>
        <fullName evidence="2">M23 family metallopeptidase</fullName>
    </submittedName>
</protein>
<evidence type="ECO:0000313" key="3">
    <source>
        <dbReference type="Proteomes" id="UP000295096"/>
    </source>
</evidence>
<dbReference type="EMBL" id="SMSJ01000020">
    <property type="protein sequence ID" value="TDH61563.1"/>
    <property type="molecule type" value="Genomic_DNA"/>
</dbReference>
<name>A0A4R5QFA3_9PROT</name>
<dbReference type="CDD" id="cd12797">
    <property type="entry name" value="M23_peptidase"/>
    <property type="match status" value="1"/>
</dbReference>
<dbReference type="PANTHER" id="PTHR21666">
    <property type="entry name" value="PEPTIDASE-RELATED"/>
    <property type="match status" value="1"/>
</dbReference>
<dbReference type="Gene3D" id="2.70.70.10">
    <property type="entry name" value="Glucose Permease (Domain IIA)"/>
    <property type="match status" value="1"/>
</dbReference>
<sequence>MLVTGRVPPGTRLALDGRPLRVGPRGDYAFGFGRDHGPEALLTVTPPGGRPEAQRLAVAKREWQVQRLQGLPGAMVTPPPETMARITRERDHLAALRKTDSAEPHFAAGFVWPATGRISGVYGSQRILNGEARAPHVGLDVAVPVGTPLRAAAAGRVLLAMDLYFTGNTVVIDHGFGVQTLYAHLSRLDVTEGEPLASGQGIGLSGATGRVTGPHLHFAMNWFSTAIDPASALPATQG</sequence>
<feature type="domain" description="M23ase beta-sheet core" evidence="1">
    <location>
        <begin position="135"/>
        <end position="229"/>
    </location>
</feature>
<dbReference type="InterPro" id="IPR016047">
    <property type="entry name" value="M23ase_b-sheet_dom"/>
</dbReference>
<accession>A0A4R5QFA3</accession>